<dbReference type="InterPro" id="IPR012341">
    <property type="entry name" value="6hp_glycosidase-like_sf"/>
</dbReference>
<dbReference type="EMBL" id="JAMTCK010000001">
    <property type="protein sequence ID" value="MCP2163537.1"/>
    <property type="molecule type" value="Genomic_DNA"/>
</dbReference>
<evidence type="ECO:0000313" key="2">
    <source>
        <dbReference type="Proteomes" id="UP001206128"/>
    </source>
</evidence>
<dbReference type="Proteomes" id="UP001206128">
    <property type="component" value="Unassembled WGS sequence"/>
</dbReference>
<organism evidence="1 2">
    <name type="scientific">Goodfellowiella coeruleoviolacea</name>
    <dbReference type="NCBI Taxonomy" id="334858"/>
    <lineage>
        <taxon>Bacteria</taxon>
        <taxon>Bacillati</taxon>
        <taxon>Actinomycetota</taxon>
        <taxon>Actinomycetes</taxon>
        <taxon>Pseudonocardiales</taxon>
        <taxon>Pseudonocardiaceae</taxon>
        <taxon>Goodfellowiella</taxon>
    </lineage>
</organism>
<keyword evidence="2" id="KW-1185">Reference proteome</keyword>
<dbReference type="RefSeq" id="WP_253766262.1">
    <property type="nucleotide sequence ID" value="NZ_JAMTCK010000001.1"/>
</dbReference>
<gene>
    <name evidence="1" type="ORF">LX83_000377</name>
</gene>
<dbReference type="GO" id="GO:0005975">
    <property type="term" value="P:carbohydrate metabolic process"/>
    <property type="evidence" value="ECO:0007669"/>
    <property type="project" value="InterPro"/>
</dbReference>
<sequence length="186" mass="20711">MEPTVYDGLKRYGFDAEAAEVAARSTGMWLDTWDRESWFPEYFDPEPDQSINASATDTAWRTYSWSNLMPLMRTHELIADEPWSASSGIRFGTLGLPGTNTVHDVWLRGHRYGVSAGPRLTRLVQDGRVVFEARGARVVVRDFVLTDTGASFRVTAQGPVRVSVWPRTHGGPRQVETAAGSTTVHL</sequence>
<accession>A0AAE3KE48</accession>
<dbReference type="Gene3D" id="1.50.10.10">
    <property type="match status" value="1"/>
</dbReference>
<protein>
    <submittedName>
        <fullName evidence="1">Uncharacterized protein</fullName>
    </submittedName>
</protein>
<proteinExistence type="predicted"/>
<dbReference type="AlphaFoldDB" id="A0AAE3KE48"/>
<name>A0AAE3KE48_9PSEU</name>
<reference evidence="1" key="1">
    <citation type="submission" date="2022-06" db="EMBL/GenBank/DDBJ databases">
        <title>Genomic Encyclopedia of Archaeal and Bacterial Type Strains, Phase II (KMG-II): from individual species to whole genera.</title>
        <authorList>
            <person name="Goeker M."/>
        </authorList>
    </citation>
    <scope>NUCLEOTIDE SEQUENCE</scope>
    <source>
        <strain evidence="1">DSM 43935</strain>
    </source>
</reference>
<comment type="caution">
    <text evidence="1">The sequence shown here is derived from an EMBL/GenBank/DDBJ whole genome shotgun (WGS) entry which is preliminary data.</text>
</comment>
<evidence type="ECO:0000313" key="1">
    <source>
        <dbReference type="EMBL" id="MCP2163537.1"/>
    </source>
</evidence>
<dbReference type="InterPro" id="IPR008928">
    <property type="entry name" value="6-hairpin_glycosidase_sf"/>
</dbReference>
<dbReference type="SUPFAM" id="SSF48208">
    <property type="entry name" value="Six-hairpin glycosidases"/>
    <property type="match status" value="1"/>
</dbReference>